<protein>
    <recommendedName>
        <fullName evidence="3">MULE transposase domain-containing protein</fullName>
    </recommendedName>
</protein>
<comment type="caution">
    <text evidence="1">The sequence shown here is derived from an EMBL/GenBank/DDBJ whole genome shotgun (WGS) entry which is preliminary data.</text>
</comment>
<keyword evidence="2" id="KW-1185">Reference proteome</keyword>
<dbReference type="OrthoDB" id="119028at2759"/>
<evidence type="ECO:0008006" key="3">
    <source>
        <dbReference type="Google" id="ProtNLM"/>
    </source>
</evidence>
<evidence type="ECO:0000313" key="1">
    <source>
        <dbReference type="EMBL" id="RVD90505.1"/>
    </source>
</evidence>
<organism evidence="1 2">
    <name type="scientific">Tubulinosema ratisbonensis</name>
    <dbReference type="NCBI Taxonomy" id="291195"/>
    <lineage>
        <taxon>Eukaryota</taxon>
        <taxon>Fungi</taxon>
        <taxon>Fungi incertae sedis</taxon>
        <taxon>Microsporidia</taxon>
        <taxon>Tubulinosematoidea</taxon>
        <taxon>Tubulinosematidae</taxon>
        <taxon>Tubulinosema</taxon>
    </lineage>
</organism>
<gene>
    <name evidence="1" type="ORF">TUBRATIS_31460</name>
</gene>
<sequence length="130" mass="15371">MNIFLSSRLLRQTLICQKKIIHNVLYSYDKKQNINNQNFTSEDFATLCKKYNKINEDNLNVFKYTLAPLRAFITYKKLFYYFSMVKNLYIDATYKINIYSFPVIILGFSNLNKQFICCGVVIAENENTDI</sequence>
<reference evidence="1 2" key="1">
    <citation type="submission" date="2018-10" db="EMBL/GenBank/DDBJ databases">
        <title>Draft genome sequence of the microsporidian Tubulinosema ratisbonensis.</title>
        <authorList>
            <person name="Polonais V."/>
            <person name="Peyretaillade E."/>
            <person name="Niehus S."/>
            <person name="Wawrzyniak I."/>
            <person name="Franchet A."/>
            <person name="Gaspin C."/>
            <person name="Reichstadt M."/>
            <person name="Belser C."/>
            <person name="Labadie K."/>
            <person name="Delbac F."/>
            <person name="Ferrandon D."/>
        </authorList>
    </citation>
    <scope>NUCLEOTIDE SEQUENCE [LARGE SCALE GENOMIC DNA]</scope>
    <source>
        <strain evidence="1 2">Franzen</strain>
    </source>
</reference>
<proteinExistence type="predicted"/>
<dbReference type="EMBL" id="RCSS01000896">
    <property type="protein sequence ID" value="RVD90505.1"/>
    <property type="molecule type" value="Genomic_DNA"/>
</dbReference>
<evidence type="ECO:0000313" key="2">
    <source>
        <dbReference type="Proteomes" id="UP000282876"/>
    </source>
</evidence>
<dbReference type="Proteomes" id="UP000282876">
    <property type="component" value="Unassembled WGS sequence"/>
</dbReference>
<dbReference type="AlphaFoldDB" id="A0A437AH73"/>
<accession>A0A437AH73</accession>
<dbReference type="VEuPathDB" id="MicrosporidiaDB:TUBRATIS_31460"/>
<name>A0A437AH73_9MICR</name>